<comment type="caution">
    <text evidence="6">The sequence shown here is derived from an EMBL/GenBank/DDBJ whole genome shotgun (WGS) entry which is preliminary data.</text>
</comment>
<proteinExistence type="inferred from homology"/>
<dbReference type="GO" id="GO:0009289">
    <property type="term" value="C:pilus"/>
    <property type="evidence" value="ECO:0007669"/>
    <property type="project" value="UniProtKB-SubCell"/>
</dbReference>
<sequence length="378" mass="40428">MFRINDTIFCGVYMKKYFLLVLFLISPGYVWACNYGLNSGDVFIANLPPKILLSAGNYSPGTVIYDSGKIYHSQTKVLNCTGSLYARFTWASGMADALIGNNIYATSVQGVGIRVNVWLNITGENEGSSTAFKADSSEHHIGDADFPLGKTTFFVHYAHTNYSPVYQLQLVATGGKITSNDSLSFTDPVSTVAIKDSEGEFVISQLHISGTTKIQLVPMGCTASTTALNFPMGSVKTSEFNLSNKVGSAQQTLTLTCEPGTNVLMHMSATEAEGDNPDHTVIALTPGENVATGVGVQLNLNGTPLSVNTSYRVFDPVNRTTVTNSEAEASYTMFTDPNNVGGASGTDTLYFSTNYYKTGSEVTPGTANASGTITFTYN</sequence>
<comment type="subcellular location">
    <subcellularLocation>
        <location evidence="1">Fimbrium</location>
    </subcellularLocation>
</comment>
<organism evidence="6 7">
    <name type="scientific">Klebsiella oxytoca</name>
    <dbReference type="NCBI Taxonomy" id="571"/>
    <lineage>
        <taxon>Bacteria</taxon>
        <taxon>Pseudomonadati</taxon>
        <taxon>Pseudomonadota</taxon>
        <taxon>Gammaproteobacteria</taxon>
        <taxon>Enterobacterales</taxon>
        <taxon>Enterobacteriaceae</taxon>
        <taxon>Klebsiella/Raoultella group</taxon>
        <taxon>Klebsiella</taxon>
    </lineage>
</organism>
<protein>
    <submittedName>
        <fullName evidence="6">Type 1 fimbria pilin</fullName>
    </submittedName>
</protein>
<dbReference type="Gene3D" id="2.60.40.3310">
    <property type="match status" value="1"/>
</dbReference>
<dbReference type="EMBL" id="QJJG01000009">
    <property type="protein sequence ID" value="PXW44496.1"/>
    <property type="molecule type" value="Genomic_DNA"/>
</dbReference>
<name>A0A318FM76_KLEOX</name>
<evidence type="ECO:0000256" key="2">
    <source>
        <dbReference type="ARBA" id="ARBA00006671"/>
    </source>
</evidence>
<dbReference type="PANTHER" id="PTHR33420:SF12">
    <property type="entry name" value="FIMBRIN-LIKE PROTEIN FIMI-RELATED"/>
    <property type="match status" value="1"/>
</dbReference>
<keyword evidence="3" id="KW-0732">Signal</keyword>
<dbReference type="SUPFAM" id="SSF49401">
    <property type="entry name" value="Bacterial adhesins"/>
    <property type="match status" value="1"/>
</dbReference>
<dbReference type="PANTHER" id="PTHR33420">
    <property type="entry name" value="FIMBRIAL SUBUNIT ELFA-RELATED"/>
    <property type="match status" value="1"/>
</dbReference>
<accession>A0A318FM76</accession>
<dbReference type="InterPro" id="IPR050263">
    <property type="entry name" value="Bact_Fimbrial_Adh_Pro"/>
</dbReference>
<evidence type="ECO:0000256" key="4">
    <source>
        <dbReference type="ARBA" id="ARBA00023263"/>
    </source>
</evidence>
<dbReference type="NCBIfam" id="NF011820">
    <property type="entry name" value="PRK15292.1"/>
    <property type="match status" value="1"/>
</dbReference>
<dbReference type="Proteomes" id="UP000247485">
    <property type="component" value="Unassembled WGS sequence"/>
</dbReference>
<dbReference type="AlphaFoldDB" id="A0A318FM76"/>
<dbReference type="InterPro" id="IPR008966">
    <property type="entry name" value="Adhesion_dom_sf"/>
</dbReference>
<evidence type="ECO:0000256" key="3">
    <source>
        <dbReference type="ARBA" id="ARBA00022729"/>
    </source>
</evidence>
<feature type="domain" description="Fimbrial-type adhesion" evidence="5">
    <location>
        <begin position="208"/>
        <end position="377"/>
    </location>
</feature>
<dbReference type="InterPro" id="IPR000259">
    <property type="entry name" value="Adhesion_dom_fimbrial"/>
</dbReference>
<comment type="similarity">
    <text evidence="2">Belongs to the fimbrial protein family.</text>
</comment>
<keyword evidence="4" id="KW-0281">Fimbrium</keyword>
<dbReference type="Pfam" id="PF00419">
    <property type="entry name" value="Fimbrial"/>
    <property type="match status" value="1"/>
</dbReference>
<dbReference type="GO" id="GO:0043709">
    <property type="term" value="P:cell adhesion involved in single-species biofilm formation"/>
    <property type="evidence" value="ECO:0007669"/>
    <property type="project" value="TreeGrafter"/>
</dbReference>
<dbReference type="Gene3D" id="2.60.40.1090">
    <property type="entry name" value="Fimbrial-type adhesion domain"/>
    <property type="match status" value="1"/>
</dbReference>
<evidence type="ECO:0000259" key="5">
    <source>
        <dbReference type="Pfam" id="PF00419"/>
    </source>
</evidence>
<dbReference type="InterPro" id="IPR036937">
    <property type="entry name" value="Adhesion_dom_fimbrial_sf"/>
</dbReference>
<evidence type="ECO:0000256" key="1">
    <source>
        <dbReference type="ARBA" id="ARBA00004561"/>
    </source>
</evidence>
<gene>
    <name evidence="6" type="ORF">DET57_109181</name>
</gene>
<evidence type="ECO:0000313" key="7">
    <source>
        <dbReference type="Proteomes" id="UP000247485"/>
    </source>
</evidence>
<reference evidence="6 7" key="1">
    <citation type="submission" date="2018-05" db="EMBL/GenBank/DDBJ databases">
        <title>Freshwater and sediment microbial communities from various areas in North America, analyzing microbe dynamics in response to fracking.</title>
        <authorList>
            <person name="Lamendella R."/>
        </authorList>
    </citation>
    <scope>NUCLEOTIDE SEQUENCE [LARGE SCALE GENOMIC DNA]</scope>
    <source>
        <strain evidence="6 7">67</strain>
    </source>
</reference>
<evidence type="ECO:0000313" key="6">
    <source>
        <dbReference type="EMBL" id="PXW44496.1"/>
    </source>
</evidence>